<protein>
    <submittedName>
        <fullName evidence="1">Uncharacterized protein</fullName>
    </submittedName>
</protein>
<organism evidence="1 2">
    <name type="scientific">Iris pallida</name>
    <name type="common">Sweet iris</name>
    <dbReference type="NCBI Taxonomy" id="29817"/>
    <lineage>
        <taxon>Eukaryota</taxon>
        <taxon>Viridiplantae</taxon>
        <taxon>Streptophyta</taxon>
        <taxon>Embryophyta</taxon>
        <taxon>Tracheophyta</taxon>
        <taxon>Spermatophyta</taxon>
        <taxon>Magnoliopsida</taxon>
        <taxon>Liliopsida</taxon>
        <taxon>Asparagales</taxon>
        <taxon>Iridaceae</taxon>
        <taxon>Iridoideae</taxon>
        <taxon>Irideae</taxon>
        <taxon>Iris</taxon>
    </lineage>
</organism>
<keyword evidence="2" id="KW-1185">Reference proteome</keyword>
<proteinExistence type="predicted"/>
<dbReference type="EMBL" id="JANAVB010036618">
    <property type="protein sequence ID" value="KAJ6803105.1"/>
    <property type="molecule type" value="Genomic_DNA"/>
</dbReference>
<reference evidence="1" key="1">
    <citation type="journal article" date="2023" name="GigaByte">
        <title>Genome assembly of the bearded iris, Iris pallida Lam.</title>
        <authorList>
            <person name="Bruccoleri R.E."/>
            <person name="Oakeley E.J."/>
            <person name="Faust A.M.E."/>
            <person name="Altorfer M."/>
            <person name="Dessus-Babus S."/>
            <person name="Burckhardt D."/>
            <person name="Oertli M."/>
            <person name="Naumann U."/>
            <person name="Petersen F."/>
            <person name="Wong J."/>
        </authorList>
    </citation>
    <scope>NUCLEOTIDE SEQUENCE</scope>
    <source>
        <strain evidence="1">GSM-AAB239-AS_SAM_17_03QT</strain>
    </source>
</reference>
<reference evidence="1" key="2">
    <citation type="submission" date="2023-04" db="EMBL/GenBank/DDBJ databases">
        <authorList>
            <person name="Bruccoleri R.E."/>
            <person name="Oakeley E.J."/>
            <person name="Faust A.-M."/>
            <person name="Dessus-Babus S."/>
            <person name="Altorfer M."/>
            <person name="Burckhardt D."/>
            <person name="Oertli M."/>
            <person name="Naumann U."/>
            <person name="Petersen F."/>
            <person name="Wong J."/>
        </authorList>
    </citation>
    <scope>NUCLEOTIDE SEQUENCE</scope>
    <source>
        <strain evidence="1">GSM-AAB239-AS_SAM_17_03QT</strain>
        <tissue evidence="1">Leaf</tissue>
    </source>
</reference>
<evidence type="ECO:0000313" key="2">
    <source>
        <dbReference type="Proteomes" id="UP001140949"/>
    </source>
</evidence>
<accession>A0AAX6EGK5</accession>
<gene>
    <name evidence="1" type="ORF">M6B38_109015</name>
</gene>
<sequence>MWIVDKVDFWPCCPEKKFRWKIAVVETPSSIRKNLELGRLLSKVREGFRQDC</sequence>
<comment type="caution">
    <text evidence="1">The sequence shown here is derived from an EMBL/GenBank/DDBJ whole genome shotgun (WGS) entry which is preliminary data.</text>
</comment>
<dbReference type="AlphaFoldDB" id="A0AAX6EGK5"/>
<name>A0AAX6EGK5_IRIPA</name>
<evidence type="ECO:0000313" key="1">
    <source>
        <dbReference type="EMBL" id="KAJ6803105.1"/>
    </source>
</evidence>
<dbReference type="Proteomes" id="UP001140949">
    <property type="component" value="Unassembled WGS sequence"/>
</dbReference>